<name>A0ABY8PXH0_9ACTN</name>
<gene>
    <name evidence="10" type="ORF">QH948_13790</name>
</gene>
<reference evidence="10 11" key="1">
    <citation type="journal article" date="2008" name="Int. J. Syst. Evol. Microbiol.">
        <title>Tessaracoccus flavescens sp. nov., isolated from marine sediment.</title>
        <authorList>
            <person name="Lee D.W."/>
            <person name="Lee S.D."/>
        </authorList>
    </citation>
    <scope>NUCLEOTIDE SEQUENCE [LARGE SCALE GENOMIC DNA]</scope>
    <source>
        <strain evidence="10 11">T21</strain>
    </source>
</reference>
<dbReference type="Gene3D" id="3.40.50.300">
    <property type="entry name" value="P-loop containing nucleotide triphosphate hydrolases"/>
    <property type="match status" value="1"/>
</dbReference>
<accession>A0ABY8PXH0</accession>
<evidence type="ECO:0000313" key="10">
    <source>
        <dbReference type="EMBL" id="WGT47164.1"/>
    </source>
</evidence>
<evidence type="ECO:0000313" key="11">
    <source>
        <dbReference type="Proteomes" id="UP001244136"/>
    </source>
</evidence>
<comment type="catalytic activity">
    <reaction evidence="8 9">
        <text>D-gluconate + ATP = 6-phospho-D-gluconate + ADP + H(+)</text>
        <dbReference type="Rhea" id="RHEA:19433"/>
        <dbReference type="ChEBI" id="CHEBI:15378"/>
        <dbReference type="ChEBI" id="CHEBI:18391"/>
        <dbReference type="ChEBI" id="CHEBI:30616"/>
        <dbReference type="ChEBI" id="CHEBI:58759"/>
        <dbReference type="ChEBI" id="CHEBI:456216"/>
        <dbReference type="EC" id="2.7.1.12"/>
    </reaction>
</comment>
<protein>
    <recommendedName>
        <fullName evidence="3 9">Gluconokinase</fullName>
        <ecNumber evidence="3 9">2.7.1.12</ecNumber>
    </recommendedName>
</protein>
<evidence type="ECO:0000256" key="4">
    <source>
        <dbReference type="ARBA" id="ARBA00022679"/>
    </source>
</evidence>
<keyword evidence="6 9" id="KW-0418">Kinase</keyword>
<organism evidence="10 11">
    <name type="scientific">Tessaracoccus lacteus</name>
    <dbReference type="NCBI Taxonomy" id="3041766"/>
    <lineage>
        <taxon>Bacteria</taxon>
        <taxon>Bacillati</taxon>
        <taxon>Actinomycetota</taxon>
        <taxon>Actinomycetes</taxon>
        <taxon>Propionibacteriales</taxon>
        <taxon>Propionibacteriaceae</taxon>
        <taxon>Tessaracoccus</taxon>
    </lineage>
</organism>
<dbReference type="SUPFAM" id="SSF52540">
    <property type="entry name" value="P-loop containing nucleoside triphosphate hydrolases"/>
    <property type="match status" value="1"/>
</dbReference>
<sequence>MTDTDHQSIHLVLMGVAGSGKTTILHALADRLGWSVAEGDAFHPEANVAKMQAGHPLTDEDRWPWLERIVTWTHVEDAAGRDTLVTCSALRRVYRDKLREAPGRTICVHLAGAEKLIAERMAARAGHFMPTSLLPSQIATLEPLGDDEDGIVVDVNQTTEEITDEIVSRLHLVAADYHTHH</sequence>
<keyword evidence="4 9" id="KW-0808">Transferase</keyword>
<evidence type="ECO:0000256" key="1">
    <source>
        <dbReference type="ARBA" id="ARBA00004761"/>
    </source>
</evidence>
<dbReference type="RefSeq" id="WP_281144900.1">
    <property type="nucleotide sequence ID" value="NZ_CP123967.1"/>
</dbReference>
<dbReference type="NCBIfam" id="TIGR01313">
    <property type="entry name" value="therm_gnt_kin"/>
    <property type="match status" value="1"/>
</dbReference>
<evidence type="ECO:0000256" key="2">
    <source>
        <dbReference type="ARBA" id="ARBA00008420"/>
    </source>
</evidence>
<dbReference type="PANTHER" id="PTHR43442">
    <property type="entry name" value="GLUCONOKINASE-RELATED"/>
    <property type="match status" value="1"/>
</dbReference>
<dbReference type="InterPro" id="IPR006001">
    <property type="entry name" value="Therm_gnt_kin"/>
</dbReference>
<evidence type="ECO:0000256" key="6">
    <source>
        <dbReference type="ARBA" id="ARBA00022777"/>
    </source>
</evidence>
<dbReference type="GO" id="GO:0046316">
    <property type="term" value="F:gluconokinase activity"/>
    <property type="evidence" value="ECO:0007669"/>
    <property type="project" value="UniProtKB-EC"/>
</dbReference>
<keyword evidence="7 9" id="KW-0067">ATP-binding</keyword>
<dbReference type="InterPro" id="IPR027417">
    <property type="entry name" value="P-loop_NTPase"/>
</dbReference>
<evidence type="ECO:0000256" key="5">
    <source>
        <dbReference type="ARBA" id="ARBA00022741"/>
    </source>
</evidence>
<dbReference type="CDD" id="cd02021">
    <property type="entry name" value="GntK"/>
    <property type="match status" value="1"/>
</dbReference>
<proteinExistence type="inferred from homology"/>
<dbReference type="EMBL" id="CP123967">
    <property type="protein sequence ID" value="WGT47164.1"/>
    <property type="molecule type" value="Genomic_DNA"/>
</dbReference>
<comment type="similarity">
    <text evidence="2 9">Belongs to the gluconokinase GntK/GntV family.</text>
</comment>
<dbReference type="EC" id="2.7.1.12" evidence="3 9"/>
<keyword evidence="11" id="KW-1185">Reference proteome</keyword>
<dbReference type="Pfam" id="PF13671">
    <property type="entry name" value="AAA_33"/>
    <property type="match status" value="1"/>
</dbReference>
<dbReference type="PANTHER" id="PTHR43442:SF3">
    <property type="entry name" value="GLUCONOKINASE-RELATED"/>
    <property type="match status" value="1"/>
</dbReference>
<evidence type="ECO:0000256" key="8">
    <source>
        <dbReference type="ARBA" id="ARBA00048090"/>
    </source>
</evidence>
<evidence type="ECO:0000256" key="7">
    <source>
        <dbReference type="ARBA" id="ARBA00022840"/>
    </source>
</evidence>
<keyword evidence="5 9" id="KW-0547">Nucleotide-binding</keyword>
<dbReference type="Proteomes" id="UP001244136">
    <property type="component" value="Chromosome"/>
</dbReference>
<evidence type="ECO:0000256" key="3">
    <source>
        <dbReference type="ARBA" id="ARBA00012054"/>
    </source>
</evidence>
<comment type="pathway">
    <text evidence="1">Carbohydrate acid metabolism.</text>
</comment>
<evidence type="ECO:0000256" key="9">
    <source>
        <dbReference type="RuleBase" id="RU363066"/>
    </source>
</evidence>